<dbReference type="EMBL" id="AACRBN010000032">
    <property type="protein sequence ID" value="EAL7715627.1"/>
    <property type="molecule type" value="Genomic_DNA"/>
</dbReference>
<dbReference type="AlphaFoldDB" id="A0A5T0E2X1"/>
<dbReference type="Pfam" id="PF02522">
    <property type="entry name" value="Antibiotic_NAT"/>
    <property type="match status" value="1"/>
</dbReference>
<dbReference type="EMBL" id="AALNCH010000001">
    <property type="protein sequence ID" value="EDB3181707.1"/>
    <property type="molecule type" value="Genomic_DNA"/>
</dbReference>
<keyword evidence="2" id="KW-0012">Acyltransferase</keyword>
<evidence type="ECO:0000313" key="3">
    <source>
        <dbReference type="EMBL" id="EAJ7669517.1"/>
    </source>
</evidence>
<comment type="similarity">
    <text evidence="2">Belongs to the antibiotic N-acetyltransferase family.</text>
</comment>
<evidence type="ECO:0000313" key="9">
    <source>
        <dbReference type="EMBL" id="EAM0448037.1"/>
    </source>
</evidence>
<comment type="catalytic activity">
    <reaction evidence="2">
        <text>a 2-deoxystreptamine antibiotic + acetyl-CoA = an N(3)-acetyl-2-deoxystreptamine antibiotic + CoA + H(+)</text>
        <dbReference type="Rhea" id="RHEA:12665"/>
        <dbReference type="ChEBI" id="CHEBI:15378"/>
        <dbReference type="ChEBI" id="CHEBI:57287"/>
        <dbReference type="ChEBI" id="CHEBI:57288"/>
        <dbReference type="ChEBI" id="CHEBI:57921"/>
        <dbReference type="ChEBI" id="CHEBI:77452"/>
        <dbReference type="EC" id="2.3.1.81"/>
    </reaction>
</comment>
<evidence type="ECO:0000313" key="4">
    <source>
        <dbReference type="EMBL" id="EAK2236194.1"/>
    </source>
</evidence>
<dbReference type="EMBL" id="AACSIN010000001">
    <property type="protein sequence ID" value="EAL9217694.1"/>
    <property type="molecule type" value="Genomic_DNA"/>
</dbReference>
<dbReference type="Proteomes" id="UP000352088">
    <property type="component" value="Unassembled WGS sequence"/>
</dbReference>
<protein>
    <recommendedName>
        <fullName evidence="1 2">Aminoglycoside N(3)-acetyltransferase</fullName>
        <ecNumber evidence="2">2.3.1.-</ecNumber>
    </recommendedName>
</protein>
<reference evidence="12" key="3">
    <citation type="submission" date="2019-10" db="EMBL/GenBank/DDBJ databases">
        <authorList>
            <person name="Ashton P.M."/>
            <person name="Dallman T."/>
            <person name="Nair S."/>
            <person name="De Pinna E."/>
            <person name="Peters T."/>
            <person name="Grant K."/>
        </authorList>
    </citation>
    <scope>NUCLEOTIDE SEQUENCE</scope>
    <source>
        <strain evidence="12">814990</strain>
    </source>
</reference>
<reference evidence="3" key="1">
    <citation type="submission" date="2018-05" db="EMBL/GenBank/DDBJ databases">
        <authorList>
            <consortium name="PulseNet: The National Subtyping Network for Foodborne Disease Surveillance"/>
            <person name="Tarr C.L."/>
            <person name="Trees E."/>
            <person name="Katz L.S."/>
            <person name="Carleton-Romer H.A."/>
            <person name="Stroika S."/>
            <person name="Kucerova Z."/>
            <person name="Roache K.F."/>
            <person name="Sabol A.L."/>
            <person name="Besser J."/>
            <person name="Gerner-Smidt P."/>
        </authorList>
    </citation>
    <scope>NUCLEOTIDE SEQUENCE</scope>
    <source>
        <strain evidence="3">D6759</strain>
    </source>
</reference>
<sequence length="247" mass="28827">MEKIIRFINFLELNKDDFILFTGNLMQFLQNIDGDNRKKLNFLLDCMKDNVDTLAIHTFNWDFCKGLAYDILNSKSQTGALGNIALKRDDFRRTKHPIYSFAVAGKFQKELVVLENKGAFDNNSPFAFMHKNNAKMIIVNLPLQDSFTFVHYVEECLKVDYRFNKSFEALYTDEKGFTQLKTYDMFVRKDGVLTDVNGLENLFIKENVMELKKFENLCIKKIDLSKAYDVIVKDIEDNHAKNLMNYA</sequence>
<evidence type="ECO:0000313" key="11">
    <source>
        <dbReference type="EMBL" id="ECL0392292.1"/>
    </source>
</evidence>
<evidence type="ECO:0000313" key="6">
    <source>
        <dbReference type="EMBL" id="EAL6851308.1"/>
    </source>
</evidence>
<keyword evidence="2" id="KW-0808">Transferase</keyword>
<dbReference type="InterPro" id="IPR028345">
    <property type="entry name" value="Antibiotic_NAT-like"/>
</dbReference>
<evidence type="ECO:0000313" key="5">
    <source>
        <dbReference type="EMBL" id="EAK6317570.1"/>
    </source>
</evidence>
<dbReference type="GO" id="GO:0046353">
    <property type="term" value="F:aminoglycoside 3-N-acetyltransferase activity"/>
    <property type="evidence" value="ECO:0007669"/>
    <property type="project" value="UniProtKB-EC"/>
</dbReference>
<evidence type="ECO:0000256" key="2">
    <source>
        <dbReference type="RuleBase" id="RU365031"/>
    </source>
</evidence>
<evidence type="ECO:0000313" key="7">
    <source>
        <dbReference type="EMBL" id="EAL7715627.1"/>
    </source>
</evidence>
<reference evidence="10" key="2">
    <citation type="submission" date="2019-06" db="EMBL/GenBank/DDBJ databases">
        <authorList>
            <consortium name="NARMS: The National Antimicrobial Resistance Monitoring System"/>
        </authorList>
    </citation>
    <scope>NUCLEOTIDE SEQUENCE</scope>
    <source>
        <strain evidence="6 13">CVM N17C548</strain>
        <strain evidence="8">CVM N17C788</strain>
        <strain evidence="5">CVM N56302</strain>
        <strain evidence="9">FSIS11813124</strain>
        <strain evidence="11">FSIS11921991</strain>
        <strain evidence="4">FSIS1710487</strain>
        <strain evidence="10">FSIS21924625</strain>
        <strain evidence="7">FSIS31800762</strain>
    </source>
</reference>
<organism evidence="3">
    <name type="scientific">Campylobacter coli</name>
    <dbReference type="NCBI Taxonomy" id="195"/>
    <lineage>
        <taxon>Bacteria</taxon>
        <taxon>Pseudomonadati</taxon>
        <taxon>Campylobacterota</taxon>
        <taxon>Epsilonproteobacteria</taxon>
        <taxon>Campylobacterales</taxon>
        <taxon>Campylobacteraceae</taxon>
        <taxon>Campylobacter</taxon>
    </lineage>
</organism>
<dbReference type="EMBL" id="AACTJP010000026">
    <property type="protein sequence ID" value="EAM0448037.1"/>
    <property type="molecule type" value="Genomic_DNA"/>
</dbReference>
<proteinExistence type="inferred from homology"/>
<dbReference type="RefSeq" id="WP_002786088.1">
    <property type="nucleotide sequence ID" value="NZ_AANOQZ020000020.1"/>
</dbReference>
<name>A0A5T0E2X1_CAMCO</name>
<evidence type="ECO:0000313" key="12">
    <source>
        <dbReference type="EMBL" id="EDB3181707.1"/>
    </source>
</evidence>
<evidence type="ECO:0000313" key="10">
    <source>
        <dbReference type="EMBL" id="ECK9990494.1"/>
    </source>
</evidence>
<evidence type="ECO:0000256" key="1">
    <source>
        <dbReference type="ARBA" id="ARBA00012882"/>
    </source>
</evidence>
<dbReference type="EMBL" id="AACHVJ010000017">
    <property type="protein sequence ID" value="EAK6317570.1"/>
    <property type="molecule type" value="Genomic_DNA"/>
</dbReference>
<dbReference type="EC" id="2.3.1.-" evidence="2"/>
<gene>
    <name evidence="3" type="ORF">A9428_07685</name>
    <name evidence="4" type="ORF">B4O36_07490</name>
    <name evidence="5" type="ORF">B6566_08770</name>
    <name evidence="9" type="ORF">D3H84_08330</name>
    <name evidence="6" type="ORF">DSX26_07550</name>
    <name evidence="7" type="ORF">DVG64_08125</name>
    <name evidence="8" type="ORF">DYX52_00035</name>
    <name evidence="12" type="ORF">F9W89_00040</name>
    <name evidence="10" type="ORF">FJM45_07945</name>
    <name evidence="11" type="ORF">FKI70_02420</name>
</gene>
<dbReference type="GO" id="GO:0046677">
    <property type="term" value="P:response to antibiotic"/>
    <property type="evidence" value="ECO:0007669"/>
    <property type="project" value="UniProtKB-KW"/>
</dbReference>
<accession>A0A5T0E2X1</accession>
<dbReference type="EMBL" id="AAJEIL010000034">
    <property type="protein sequence ID" value="ECK9990494.1"/>
    <property type="molecule type" value="Genomic_DNA"/>
</dbReference>
<dbReference type="EMBL" id="AACQHW010000008">
    <property type="protein sequence ID" value="EAL6851308.1"/>
    <property type="molecule type" value="Genomic_DNA"/>
</dbReference>
<dbReference type="SUPFAM" id="SSF110710">
    <property type="entry name" value="TTHA0583/YokD-like"/>
    <property type="match status" value="1"/>
</dbReference>
<dbReference type="EMBL" id="AACEKM010000008">
    <property type="protein sequence ID" value="EAK2236194.1"/>
    <property type="molecule type" value="Genomic_DNA"/>
</dbReference>
<evidence type="ECO:0000313" key="8">
    <source>
        <dbReference type="EMBL" id="EAL9217694.1"/>
    </source>
</evidence>
<comment type="caution">
    <text evidence="3">The sequence shown here is derived from an EMBL/GenBank/DDBJ whole genome shotgun (WGS) entry which is preliminary data.</text>
</comment>
<evidence type="ECO:0000313" key="13">
    <source>
        <dbReference type="Proteomes" id="UP000352088"/>
    </source>
</evidence>
<dbReference type="KEGG" id="ccoo:ATE51_00972"/>
<keyword evidence="2" id="KW-0046">Antibiotic resistance</keyword>
<dbReference type="EMBL" id="AAJEQH010000003">
    <property type="protein sequence ID" value="ECL0392292.1"/>
    <property type="molecule type" value="Genomic_DNA"/>
</dbReference>
<dbReference type="InterPro" id="IPR003679">
    <property type="entry name" value="Amioglycoside_AcTrfase"/>
</dbReference>
<dbReference type="EMBL" id="AACANV010000008">
    <property type="protein sequence ID" value="EAJ7669517.1"/>
    <property type="molecule type" value="Genomic_DNA"/>
</dbReference>